<dbReference type="Gene3D" id="1.20.81.30">
    <property type="entry name" value="Type II secretion system (T2SS), domain F"/>
    <property type="match status" value="1"/>
</dbReference>
<dbReference type="Pfam" id="PF00482">
    <property type="entry name" value="T2SSF"/>
    <property type="match status" value="1"/>
</dbReference>
<sequence>MLEEGAVLFWISCALAGVSLCLTMQVLTRPVAAPLPESQRLSGPGSGRWLLKLVWPWVSALAQACGPFLSWRLRQSLARRIQIAGLDMLCKPEHIFAIQWLVFLALVAGSGLIAWLYFSVTPFAALLYALPLGPVGLWWPARWLHERGMVRQRQMLKEFPFLLDMTTLCVEAGLNLQGALQQAAQHGPEGPLRHELRHALADMRAGMPRLDALRQMAQRTGLPAMQQLATALGQADQLGMSLGPLLRAQSEQRRSERFLRAEKLALEAPVKMLFPMVVCIFPCTFLVIGFPLAVKLLGAQW</sequence>
<dbReference type="InterPro" id="IPR042094">
    <property type="entry name" value="T2SS_GspF_sf"/>
</dbReference>
<dbReference type="Proteomes" id="UP000253628">
    <property type="component" value="Unassembled WGS sequence"/>
</dbReference>
<feature type="domain" description="Type II secretion system protein GspF" evidence="7">
    <location>
        <begin position="165"/>
        <end position="288"/>
    </location>
</feature>
<evidence type="ECO:0000256" key="6">
    <source>
        <dbReference type="SAM" id="Phobius"/>
    </source>
</evidence>
<keyword evidence="2" id="KW-1003">Cell membrane</keyword>
<feature type="transmembrane region" description="Helical" evidence="6">
    <location>
        <begin position="7"/>
        <end position="27"/>
    </location>
</feature>
<evidence type="ECO:0000256" key="1">
    <source>
        <dbReference type="ARBA" id="ARBA00004651"/>
    </source>
</evidence>
<proteinExistence type="predicted"/>
<evidence type="ECO:0000259" key="7">
    <source>
        <dbReference type="Pfam" id="PF00482"/>
    </source>
</evidence>
<organism evidence="8 9">
    <name type="scientific">Eoetvoesiella caeni</name>
    <dbReference type="NCBI Taxonomy" id="645616"/>
    <lineage>
        <taxon>Bacteria</taxon>
        <taxon>Pseudomonadati</taxon>
        <taxon>Pseudomonadota</taxon>
        <taxon>Betaproteobacteria</taxon>
        <taxon>Burkholderiales</taxon>
        <taxon>Alcaligenaceae</taxon>
        <taxon>Eoetvoesiella</taxon>
    </lineage>
</organism>
<evidence type="ECO:0000256" key="3">
    <source>
        <dbReference type="ARBA" id="ARBA00022692"/>
    </source>
</evidence>
<dbReference type="InterPro" id="IPR018076">
    <property type="entry name" value="T2SS_GspF_dom"/>
</dbReference>
<evidence type="ECO:0000256" key="2">
    <source>
        <dbReference type="ARBA" id="ARBA00022475"/>
    </source>
</evidence>
<gene>
    <name evidence="8" type="ORF">DFR37_103327</name>
</gene>
<feature type="transmembrane region" description="Helical" evidence="6">
    <location>
        <begin position="123"/>
        <end position="141"/>
    </location>
</feature>
<dbReference type="EMBL" id="QNRQ01000003">
    <property type="protein sequence ID" value="RBP40982.1"/>
    <property type="molecule type" value="Genomic_DNA"/>
</dbReference>
<dbReference type="PANTHER" id="PTHR35007:SF2">
    <property type="entry name" value="PILUS ASSEMBLE PROTEIN"/>
    <property type="match status" value="1"/>
</dbReference>
<keyword evidence="9" id="KW-1185">Reference proteome</keyword>
<comment type="subcellular location">
    <subcellularLocation>
        <location evidence="1">Cell membrane</location>
        <topology evidence="1">Multi-pass membrane protein</topology>
    </subcellularLocation>
</comment>
<reference evidence="8 9" key="1">
    <citation type="submission" date="2018-06" db="EMBL/GenBank/DDBJ databases">
        <title>Genomic Encyclopedia of Type Strains, Phase IV (KMG-IV): sequencing the most valuable type-strain genomes for metagenomic binning, comparative biology and taxonomic classification.</title>
        <authorList>
            <person name="Goeker M."/>
        </authorList>
    </citation>
    <scope>NUCLEOTIDE SEQUENCE [LARGE SCALE GENOMIC DNA]</scope>
    <source>
        <strain evidence="8 9">DSM 25520</strain>
    </source>
</reference>
<feature type="transmembrane region" description="Helical" evidence="6">
    <location>
        <begin position="273"/>
        <end position="294"/>
    </location>
</feature>
<name>A0A366HHH4_9BURK</name>
<evidence type="ECO:0000256" key="5">
    <source>
        <dbReference type="ARBA" id="ARBA00023136"/>
    </source>
</evidence>
<dbReference type="PANTHER" id="PTHR35007">
    <property type="entry name" value="INTEGRAL MEMBRANE PROTEIN-RELATED"/>
    <property type="match status" value="1"/>
</dbReference>
<keyword evidence="5 6" id="KW-0472">Membrane</keyword>
<keyword evidence="4 6" id="KW-1133">Transmembrane helix</keyword>
<keyword evidence="3 6" id="KW-0812">Transmembrane</keyword>
<accession>A0A366HHH4</accession>
<evidence type="ECO:0000313" key="8">
    <source>
        <dbReference type="EMBL" id="RBP40982.1"/>
    </source>
</evidence>
<dbReference type="AlphaFoldDB" id="A0A366HHH4"/>
<evidence type="ECO:0000313" key="9">
    <source>
        <dbReference type="Proteomes" id="UP000253628"/>
    </source>
</evidence>
<protein>
    <submittedName>
        <fullName evidence="8">Type II secretion system protein F (GspF)</fullName>
    </submittedName>
</protein>
<evidence type="ECO:0000256" key="4">
    <source>
        <dbReference type="ARBA" id="ARBA00022989"/>
    </source>
</evidence>
<feature type="transmembrane region" description="Helical" evidence="6">
    <location>
        <begin position="54"/>
        <end position="73"/>
    </location>
</feature>
<comment type="caution">
    <text evidence="8">The sequence shown here is derived from an EMBL/GenBank/DDBJ whole genome shotgun (WGS) entry which is preliminary data.</text>
</comment>
<dbReference type="GO" id="GO:0005886">
    <property type="term" value="C:plasma membrane"/>
    <property type="evidence" value="ECO:0007669"/>
    <property type="project" value="UniProtKB-SubCell"/>
</dbReference>
<feature type="transmembrane region" description="Helical" evidence="6">
    <location>
        <begin position="94"/>
        <end position="117"/>
    </location>
</feature>